<dbReference type="Pfam" id="PF00560">
    <property type="entry name" value="LRR_1"/>
    <property type="match status" value="5"/>
</dbReference>
<evidence type="ECO:0000256" key="1">
    <source>
        <dbReference type="ARBA" id="ARBA00004167"/>
    </source>
</evidence>
<gene>
    <name evidence="8" type="ORF">QYE76_008955</name>
</gene>
<sequence>MPRAFPSLCLSGVAAPLSLVRSDDGPQRTTIASITTVTTPSPHLRAPPPSTLIAKPWCLRSGSVGLVHDLTPLDCLRGGLRIEGCGQSPFSAAAQCARLQGLMNPGPANLASVKCQKKELLKKVDVDIQIFLGSNYLVRPLLRKGLRPARPQTIQQRLSSFSMREKKTIRSLMRASVEQNSPLDRQAEALLKWKSGLLEGGSSCLDSWTKETSPCNWTGVDCSTTGPRGRYQGDRVPVVSNISVSMCGSPLNGTLDRLHFAEFPHLLYLDLRGNSLSGTIPSSTWSLSELVFLDLSYNGLNGSIPPSIGLPHLAHLGLSNNAISGRIPSNIGALAKLEYLDLSFNHLDGSIPPSIGLPHLAYLDLSHNSLSGSIPSSIGGLAELVYLDLSDNDLSGSIPRFIGLRHLVHLDLMGNAISGRIPSNIGALAKLEYLDLSFNLLDGSIPPSIGNCTKLTSITLSYNLFSEGPIPPSLINLKNLELIDISNSQINGSIPRSIGNLTSLQYLDLSHNQINGSIPSTLSKLISLTILALQSNQLNGILPPGLGSLVLLSRLHLSGNQLSGGIPPEIGHCHSLL</sequence>
<dbReference type="InterPro" id="IPR001611">
    <property type="entry name" value="Leu-rich_rpt"/>
</dbReference>
<proteinExistence type="predicted"/>
<comment type="caution">
    <text evidence="8">The sequence shown here is derived from an EMBL/GenBank/DDBJ whole genome shotgun (WGS) entry which is preliminary data.</text>
</comment>
<dbReference type="PROSITE" id="PS51450">
    <property type="entry name" value="LRR"/>
    <property type="match status" value="3"/>
</dbReference>
<dbReference type="PANTHER" id="PTHR48054:SF47">
    <property type="entry name" value="OS06G0179800 PROTEIN"/>
    <property type="match status" value="1"/>
</dbReference>
<dbReference type="SMART" id="SM00365">
    <property type="entry name" value="LRR_SD22"/>
    <property type="match status" value="6"/>
</dbReference>
<keyword evidence="3" id="KW-0812">Transmembrane</keyword>
<evidence type="ECO:0000313" key="9">
    <source>
        <dbReference type="Proteomes" id="UP001231189"/>
    </source>
</evidence>
<dbReference type="SUPFAM" id="SSF52047">
    <property type="entry name" value="RNI-like"/>
    <property type="match status" value="1"/>
</dbReference>
<comment type="subcellular location">
    <subcellularLocation>
        <location evidence="1">Membrane</location>
        <topology evidence="1">Single-pass membrane protein</topology>
    </subcellularLocation>
</comment>
<name>A0AAD8TU47_LOLMU</name>
<evidence type="ECO:0000256" key="2">
    <source>
        <dbReference type="ARBA" id="ARBA00022614"/>
    </source>
</evidence>
<evidence type="ECO:0000256" key="6">
    <source>
        <dbReference type="ARBA" id="ARBA00023136"/>
    </source>
</evidence>
<keyword evidence="4" id="KW-0677">Repeat</keyword>
<accession>A0AAD8TU47</accession>
<feature type="domain" description="Leucine-rich repeat-containing N-terminal plant-type" evidence="7">
    <location>
        <begin position="184"/>
        <end position="223"/>
    </location>
</feature>
<keyword evidence="2" id="KW-0433">Leucine-rich repeat</keyword>
<dbReference type="Proteomes" id="UP001231189">
    <property type="component" value="Unassembled WGS sequence"/>
</dbReference>
<dbReference type="EMBL" id="JAUUTY010000001">
    <property type="protein sequence ID" value="KAK1692258.1"/>
    <property type="molecule type" value="Genomic_DNA"/>
</dbReference>
<dbReference type="Gene3D" id="3.80.10.10">
    <property type="entry name" value="Ribonuclease Inhibitor"/>
    <property type="match status" value="3"/>
</dbReference>
<keyword evidence="6" id="KW-0472">Membrane</keyword>
<keyword evidence="9" id="KW-1185">Reference proteome</keyword>
<dbReference type="AlphaFoldDB" id="A0AAD8TU47"/>
<protein>
    <recommendedName>
        <fullName evidence="7">Leucine-rich repeat-containing N-terminal plant-type domain-containing protein</fullName>
    </recommendedName>
</protein>
<dbReference type="InterPro" id="IPR052592">
    <property type="entry name" value="LRR-RLK"/>
</dbReference>
<dbReference type="GO" id="GO:0016020">
    <property type="term" value="C:membrane"/>
    <property type="evidence" value="ECO:0007669"/>
    <property type="project" value="UniProtKB-SubCell"/>
</dbReference>
<organism evidence="8 9">
    <name type="scientific">Lolium multiflorum</name>
    <name type="common">Italian ryegrass</name>
    <name type="synonym">Lolium perenne subsp. multiflorum</name>
    <dbReference type="NCBI Taxonomy" id="4521"/>
    <lineage>
        <taxon>Eukaryota</taxon>
        <taxon>Viridiplantae</taxon>
        <taxon>Streptophyta</taxon>
        <taxon>Embryophyta</taxon>
        <taxon>Tracheophyta</taxon>
        <taxon>Spermatophyta</taxon>
        <taxon>Magnoliopsida</taxon>
        <taxon>Liliopsida</taxon>
        <taxon>Poales</taxon>
        <taxon>Poaceae</taxon>
        <taxon>BOP clade</taxon>
        <taxon>Pooideae</taxon>
        <taxon>Poodae</taxon>
        <taxon>Poeae</taxon>
        <taxon>Poeae Chloroplast Group 2 (Poeae type)</taxon>
        <taxon>Loliodinae</taxon>
        <taxon>Loliinae</taxon>
        <taxon>Lolium</taxon>
    </lineage>
</organism>
<dbReference type="InterPro" id="IPR032675">
    <property type="entry name" value="LRR_dom_sf"/>
</dbReference>
<dbReference type="PRINTS" id="PR00019">
    <property type="entry name" value="LEURICHRPT"/>
</dbReference>
<keyword evidence="5" id="KW-1133">Transmembrane helix</keyword>
<dbReference type="PANTHER" id="PTHR48054">
    <property type="entry name" value="RECEPTOR KINASE-LIKE PROTEIN XA21"/>
    <property type="match status" value="1"/>
</dbReference>
<dbReference type="InterPro" id="IPR003591">
    <property type="entry name" value="Leu-rich_rpt_typical-subtyp"/>
</dbReference>
<dbReference type="Pfam" id="PF13855">
    <property type="entry name" value="LRR_8"/>
    <property type="match status" value="3"/>
</dbReference>
<evidence type="ECO:0000313" key="8">
    <source>
        <dbReference type="EMBL" id="KAK1692258.1"/>
    </source>
</evidence>
<dbReference type="FunFam" id="3.80.10.10:FF:000095">
    <property type="entry name" value="LRR receptor-like serine/threonine-protein kinase GSO1"/>
    <property type="match status" value="2"/>
</dbReference>
<evidence type="ECO:0000259" key="7">
    <source>
        <dbReference type="Pfam" id="PF08263"/>
    </source>
</evidence>
<dbReference type="SMART" id="SM00369">
    <property type="entry name" value="LRR_TYP"/>
    <property type="match status" value="9"/>
</dbReference>
<evidence type="ECO:0000256" key="4">
    <source>
        <dbReference type="ARBA" id="ARBA00022737"/>
    </source>
</evidence>
<dbReference type="InterPro" id="IPR013210">
    <property type="entry name" value="LRR_N_plant-typ"/>
</dbReference>
<evidence type="ECO:0000256" key="5">
    <source>
        <dbReference type="ARBA" id="ARBA00022989"/>
    </source>
</evidence>
<dbReference type="Pfam" id="PF08263">
    <property type="entry name" value="LRRNT_2"/>
    <property type="match status" value="1"/>
</dbReference>
<evidence type="ECO:0000256" key="3">
    <source>
        <dbReference type="ARBA" id="ARBA00022692"/>
    </source>
</evidence>
<reference evidence="8" key="1">
    <citation type="submission" date="2023-07" db="EMBL/GenBank/DDBJ databases">
        <title>A chromosome-level genome assembly of Lolium multiflorum.</title>
        <authorList>
            <person name="Chen Y."/>
            <person name="Copetti D."/>
            <person name="Kolliker R."/>
            <person name="Studer B."/>
        </authorList>
    </citation>
    <scope>NUCLEOTIDE SEQUENCE</scope>
    <source>
        <strain evidence="8">02402/16</strain>
        <tissue evidence="8">Leaf</tissue>
    </source>
</reference>
<dbReference type="Pfam" id="PF13516">
    <property type="entry name" value="LRR_6"/>
    <property type="match status" value="1"/>
</dbReference>